<accession>A0ABP9L382</accession>
<keyword evidence="2" id="KW-1185">Reference proteome</keyword>
<comment type="caution">
    <text evidence="1">The sequence shown here is derived from an EMBL/GenBank/DDBJ whole genome shotgun (WGS) entry which is preliminary data.</text>
</comment>
<dbReference type="RefSeq" id="WP_259546529.1">
    <property type="nucleotide sequence ID" value="NZ_BAABHW010000001.1"/>
</dbReference>
<dbReference type="Proteomes" id="UP001499910">
    <property type="component" value="Unassembled WGS sequence"/>
</dbReference>
<proteinExistence type="predicted"/>
<evidence type="ECO:0000313" key="1">
    <source>
        <dbReference type="EMBL" id="GAA5067962.1"/>
    </source>
</evidence>
<dbReference type="EMBL" id="BAABHW010000001">
    <property type="protein sequence ID" value="GAA5067962.1"/>
    <property type="molecule type" value="Genomic_DNA"/>
</dbReference>
<sequence>MSVSRKLTQGPVWAVLLALLPGPALAEWRVLSDAEIEGVLTGRTVVYDDVGWQIFTEAGRTAFHAGEARMGQTSLGDWIVRDGQSCQRWVRLGDWACYTVEYDGEDGVRFIDDHGNVSAGRFQAE</sequence>
<evidence type="ECO:0000313" key="2">
    <source>
        <dbReference type="Proteomes" id="UP001499910"/>
    </source>
</evidence>
<gene>
    <name evidence="1" type="ORF">GCM10023209_08070</name>
</gene>
<protein>
    <submittedName>
        <fullName evidence="1">Uncharacterized protein</fullName>
    </submittedName>
</protein>
<reference evidence="2" key="1">
    <citation type="journal article" date="2019" name="Int. J. Syst. Evol. Microbiol.">
        <title>The Global Catalogue of Microorganisms (GCM) 10K type strain sequencing project: providing services to taxonomists for standard genome sequencing and annotation.</title>
        <authorList>
            <consortium name="The Broad Institute Genomics Platform"/>
            <consortium name="The Broad Institute Genome Sequencing Center for Infectious Disease"/>
            <person name="Wu L."/>
            <person name="Ma J."/>
        </authorList>
    </citation>
    <scope>NUCLEOTIDE SEQUENCE [LARGE SCALE GENOMIC DNA]</scope>
    <source>
        <strain evidence="2">JCM 18015</strain>
    </source>
</reference>
<organism evidence="1 2">
    <name type="scientific">[Roseibacterium] beibuensis</name>
    <dbReference type="NCBI Taxonomy" id="1193142"/>
    <lineage>
        <taxon>Bacteria</taxon>
        <taxon>Pseudomonadati</taxon>
        <taxon>Pseudomonadota</taxon>
        <taxon>Alphaproteobacteria</taxon>
        <taxon>Rhodobacterales</taxon>
        <taxon>Roseobacteraceae</taxon>
        <taxon>Roseicyclus</taxon>
    </lineage>
</organism>
<name>A0ABP9L382_9RHOB</name>